<evidence type="ECO:0000313" key="1">
    <source>
        <dbReference type="EMBL" id="GGO97570.1"/>
    </source>
</evidence>
<protein>
    <submittedName>
        <fullName evidence="1">Uncharacterized protein</fullName>
    </submittedName>
</protein>
<accession>A0A917ZWJ4</accession>
<gene>
    <name evidence="1" type="ORF">GCM10012280_59680</name>
</gene>
<dbReference type="EMBL" id="BMMS01000034">
    <property type="protein sequence ID" value="GGO97570.1"/>
    <property type="molecule type" value="Genomic_DNA"/>
</dbReference>
<sequence length="171" mass="17820">MGAWVNVGGPVAGAAVAMAILLAVGSGTGSGAPEGWRAMRAGDVLIMHPKRGWTAVEGRALRGAATAAVLRKKGREVGRIAIRLGPTGAGASAAGPLSPRTEVRSGRQYLMDGRLVEKVEYSYLRHGMRVSGIDVVRIDGPESVRITAVEGVLRDTVFSQILNSLSFSARA</sequence>
<dbReference type="AlphaFoldDB" id="A0A917ZWJ4"/>
<reference evidence="1" key="1">
    <citation type="journal article" date="2014" name="Int. J. Syst. Evol. Microbiol.">
        <title>Complete genome sequence of Corynebacterium casei LMG S-19264T (=DSM 44701T), isolated from a smear-ripened cheese.</title>
        <authorList>
            <consortium name="US DOE Joint Genome Institute (JGI-PGF)"/>
            <person name="Walter F."/>
            <person name="Albersmeier A."/>
            <person name="Kalinowski J."/>
            <person name="Ruckert C."/>
        </authorList>
    </citation>
    <scope>NUCLEOTIDE SEQUENCE</scope>
    <source>
        <strain evidence="1">CGMCC 4.7201</strain>
    </source>
</reference>
<organism evidence="1 2">
    <name type="scientific">Wenjunlia tyrosinilytica</name>
    <dbReference type="NCBI Taxonomy" id="1544741"/>
    <lineage>
        <taxon>Bacteria</taxon>
        <taxon>Bacillati</taxon>
        <taxon>Actinomycetota</taxon>
        <taxon>Actinomycetes</taxon>
        <taxon>Kitasatosporales</taxon>
        <taxon>Streptomycetaceae</taxon>
        <taxon>Wenjunlia</taxon>
    </lineage>
</organism>
<keyword evidence="2" id="KW-1185">Reference proteome</keyword>
<proteinExistence type="predicted"/>
<reference evidence="1" key="2">
    <citation type="submission" date="2020-09" db="EMBL/GenBank/DDBJ databases">
        <authorList>
            <person name="Sun Q."/>
            <person name="Zhou Y."/>
        </authorList>
    </citation>
    <scope>NUCLEOTIDE SEQUENCE</scope>
    <source>
        <strain evidence="1">CGMCC 4.7201</strain>
    </source>
</reference>
<dbReference type="Proteomes" id="UP000641932">
    <property type="component" value="Unassembled WGS sequence"/>
</dbReference>
<name>A0A917ZWJ4_9ACTN</name>
<comment type="caution">
    <text evidence="1">The sequence shown here is derived from an EMBL/GenBank/DDBJ whole genome shotgun (WGS) entry which is preliminary data.</text>
</comment>
<dbReference type="RefSeq" id="WP_189134942.1">
    <property type="nucleotide sequence ID" value="NZ_BMMS01000034.1"/>
</dbReference>
<evidence type="ECO:0000313" key="2">
    <source>
        <dbReference type="Proteomes" id="UP000641932"/>
    </source>
</evidence>